<dbReference type="EMBL" id="GBRH01247969">
    <property type="protein sequence ID" value="JAD49926.1"/>
    <property type="molecule type" value="Transcribed_RNA"/>
</dbReference>
<accession>A0A0A9AFJ3</accession>
<evidence type="ECO:0000313" key="1">
    <source>
        <dbReference type="EMBL" id="JAD49926.1"/>
    </source>
</evidence>
<name>A0A0A9AFJ3_ARUDO</name>
<reference evidence="1" key="2">
    <citation type="journal article" date="2015" name="Data Brief">
        <title>Shoot transcriptome of the giant reed, Arundo donax.</title>
        <authorList>
            <person name="Barrero R.A."/>
            <person name="Guerrero F.D."/>
            <person name="Moolhuijzen P."/>
            <person name="Goolsby J.A."/>
            <person name="Tidwell J."/>
            <person name="Bellgard S.E."/>
            <person name="Bellgard M.I."/>
        </authorList>
    </citation>
    <scope>NUCLEOTIDE SEQUENCE</scope>
    <source>
        <tissue evidence="1">Shoot tissue taken approximately 20 cm above the soil surface</tissue>
    </source>
</reference>
<dbReference type="AlphaFoldDB" id="A0A0A9AFJ3"/>
<sequence length="36" mass="4263">MLSWWDLYTCHLLLQPACGLVDDQLFDIMHTWVAVK</sequence>
<organism evidence="1">
    <name type="scientific">Arundo donax</name>
    <name type="common">Giant reed</name>
    <name type="synonym">Donax arundinaceus</name>
    <dbReference type="NCBI Taxonomy" id="35708"/>
    <lineage>
        <taxon>Eukaryota</taxon>
        <taxon>Viridiplantae</taxon>
        <taxon>Streptophyta</taxon>
        <taxon>Embryophyta</taxon>
        <taxon>Tracheophyta</taxon>
        <taxon>Spermatophyta</taxon>
        <taxon>Magnoliopsida</taxon>
        <taxon>Liliopsida</taxon>
        <taxon>Poales</taxon>
        <taxon>Poaceae</taxon>
        <taxon>PACMAD clade</taxon>
        <taxon>Arundinoideae</taxon>
        <taxon>Arundineae</taxon>
        <taxon>Arundo</taxon>
    </lineage>
</organism>
<protein>
    <submittedName>
        <fullName evidence="1">Uncharacterized protein</fullName>
    </submittedName>
</protein>
<reference evidence="1" key="1">
    <citation type="submission" date="2014-09" db="EMBL/GenBank/DDBJ databases">
        <authorList>
            <person name="Magalhaes I.L.F."/>
            <person name="Oliveira U."/>
            <person name="Santos F.R."/>
            <person name="Vidigal T.H.D.A."/>
            <person name="Brescovit A.D."/>
            <person name="Santos A.J."/>
        </authorList>
    </citation>
    <scope>NUCLEOTIDE SEQUENCE</scope>
    <source>
        <tissue evidence="1">Shoot tissue taken approximately 20 cm above the soil surface</tissue>
    </source>
</reference>
<proteinExistence type="predicted"/>